<dbReference type="GO" id="GO:0005886">
    <property type="term" value="C:plasma membrane"/>
    <property type="evidence" value="ECO:0007669"/>
    <property type="project" value="InterPro"/>
</dbReference>
<feature type="domain" description="Lipopolysaccharide assembly protein A" evidence="6">
    <location>
        <begin position="27"/>
        <end position="89"/>
    </location>
</feature>
<evidence type="ECO:0000256" key="3">
    <source>
        <dbReference type="ARBA" id="ARBA00022989"/>
    </source>
</evidence>
<dbReference type="InterPro" id="IPR010445">
    <property type="entry name" value="LapA_dom"/>
</dbReference>
<dbReference type="STRING" id="197479.BFW38_09720"/>
<keyword evidence="1" id="KW-1003">Cell membrane</keyword>
<dbReference type="AlphaFoldDB" id="A0A1E2V9Y0"/>
<organism evidence="7 8">
    <name type="scientific">Terasakiispira papahanaumokuakeensis</name>
    <dbReference type="NCBI Taxonomy" id="197479"/>
    <lineage>
        <taxon>Bacteria</taxon>
        <taxon>Pseudomonadati</taxon>
        <taxon>Pseudomonadota</taxon>
        <taxon>Gammaproteobacteria</taxon>
        <taxon>Oceanospirillales</taxon>
        <taxon>Terasakiispira</taxon>
    </lineage>
</organism>
<feature type="transmembrane region" description="Helical" evidence="5">
    <location>
        <begin position="7"/>
        <end position="25"/>
    </location>
</feature>
<evidence type="ECO:0000313" key="8">
    <source>
        <dbReference type="Proteomes" id="UP000094291"/>
    </source>
</evidence>
<protein>
    <recommendedName>
        <fullName evidence="6">Lipopolysaccharide assembly protein A domain-containing protein</fullName>
    </recommendedName>
</protein>
<keyword evidence="2 5" id="KW-0812">Transmembrane</keyword>
<sequence>MRTLKSLFTLLLLSLVLVAGLWFSIRNPQSVSLDLIAFQLPPISLALLLIVMLLLGTLLGAILMLPWIARLKKRSHKIERAQKRQHEELHQLRTLNLKDSTAFKDHSTTQKSHFLKDTSG</sequence>
<dbReference type="EMBL" id="MDTQ01000001">
    <property type="protein sequence ID" value="ODC03777.1"/>
    <property type="molecule type" value="Genomic_DNA"/>
</dbReference>
<reference evidence="7 8" key="1">
    <citation type="submission" date="2016-08" db="EMBL/GenBank/DDBJ databases">
        <authorList>
            <person name="Seilhamer J.J."/>
        </authorList>
    </citation>
    <scope>NUCLEOTIDE SEQUENCE [LARGE SCALE GENOMIC DNA]</scope>
    <source>
        <strain evidence="7 8">PH27A</strain>
    </source>
</reference>
<proteinExistence type="predicted"/>
<comment type="caution">
    <text evidence="7">The sequence shown here is derived from an EMBL/GenBank/DDBJ whole genome shotgun (WGS) entry which is preliminary data.</text>
</comment>
<gene>
    <name evidence="7" type="ORF">BFW38_09720</name>
</gene>
<accession>A0A1E2V9Y0</accession>
<dbReference type="Proteomes" id="UP000094291">
    <property type="component" value="Unassembled WGS sequence"/>
</dbReference>
<evidence type="ECO:0000313" key="7">
    <source>
        <dbReference type="EMBL" id="ODC03777.1"/>
    </source>
</evidence>
<keyword evidence="3 5" id="KW-1133">Transmembrane helix</keyword>
<evidence type="ECO:0000256" key="1">
    <source>
        <dbReference type="ARBA" id="ARBA00022475"/>
    </source>
</evidence>
<dbReference type="Pfam" id="PF06305">
    <property type="entry name" value="LapA_dom"/>
    <property type="match status" value="1"/>
</dbReference>
<evidence type="ECO:0000256" key="4">
    <source>
        <dbReference type="ARBA" id="ARBA00023136"/>
    </source>
</evidence>
<name>A0A1E2V9Y0_9GAMM</name>
<evidence type="ECO:0000256" key="5">
    <source>
        <dbReference type="SAM" id="Phobius"/>
    </source>
</evidence>
<evidence type="ECO:0000256" key="2">
    <source>
        <dbReference type="ARBA" id="ARBA00022692"/>
    </source>
</evidence>
<keyword evidence="4 5" id="KW-0472">Membrane</keyword>
<dbReference type="RefSeq" id="WP_068998287.1">
    <property type="nucleotide sequence ID" value="NZ_MDTQ01000001.1"/>
</dbReference>
<keyword evidence="8" id="KW-1185">Reference proteome</keyword>
<evidence type="ECO:0000259" key="6">
    <source>
        <dbReference type="Pfam" id="PF06305"/>
    </source>
</evidence>
<feature type="transmembrane region" description="Helical" evidence="5">
    <location>
        <begin position="45"/>
        <end position="68"/>
    </location>
</feature>